<evidence type="ECO:0000313" key="5">
    <source>
        <dbReference type="EMBL" id="KAF2432573.1"/>
    </source>
</evidence>
<dbReference type="AlphaFoldDB" id="A0A9P4NWG6"/>
<keyword evidence="3" id="KW-0862">Zinc</keyword>
<dbReference type="InterPro" id="IPR006913">
    <property type="entry name" value="CENP-V/GFA"/>
</dbReference>
<dbReference type="InterPro" id="IPR052355">
    <property type="entry name" value="CENP-V-like"/>
</dbReference>
<comment type="caution">
    <text evidence="5">The sequence shown here is derived from an EMBL/GenBank/DDBJ whole genome shotgun (WGS) entry which is preliminary data.</text>
</comment>
<dbReference type="Gene3D" id="2.170.150.70">
    <property type="match status" value="1"/>
</dbReference>
<dbReference type="GO" id="GO:0046872">
    <property type="term" value="F:metal ion binding"/>
    <property type="evidence" value="ECO:0007669"/>
    <property type="project" value="UniProtKB-KW"/>
</dbReference>
<dbReference type="OrthoDB" id="2993351at2759"/>
<sequence length="149" mass="16732">MSQAEVSSDPVKSTYSAQCHCGDIRFTVAIPSLEDGSTKVNRCNCSICTKKGYWLVYPLRTDVRFTHGGDKMKSYFFGSKVKPHKFCGECGTSILIDFGHCEEGWLNKKLAVSIRTFDNIEDIMDDLQYQSFDGKHKIGEPFKPGDKDA</sequence>
<dbReference type="EMBL" id="MU007025">
    <property type="protein sequence ID" value="KAF2432573.1"/>
    <property type="molecule type" value="Genomic_DNA"/>
</dbReference>
<evidence type="ECO:0000256" key="3">
    <source>
        <dbReference type="ARBA" id="ARBA00022833"/>
    </source>
</evidence>
<accession>A0A9P4NWG6</accession>
<feature type="domain" description="CENP-V/GFA" evidence="4">
    <location>
        <begin position="15"/>
        <end position="133"/>
    </location>
</feature>
<dbReference type="InterPro" id="IPR011057">
    <property type="entry name" value="Mss4-like_sf"/>
</dbReference>
<reference evidence="5" key="1">
    <citation type="journal article" date="2020" name="Stud. Mycol.">
        <title>101 Dothideomycetes genomes: a test case for predicting lifestyles and emergence of pathogens.</title>
        <authorList>
            <person name="Haridas S."/>
            <person name="Albert R."/>
            <person name="Binder M."/>
            <person name="Bloem J."/>
            <person name="Labutti K."/>
            <person name="Salamov A."/>
            <person name="Andreopoulos B."/>
            <person name="Baker S."/>
            <person name="Barry K."/>
            <person name="Bills G."/>
            <person name="Bluhm B."/>
            <person name="Cannon C."/>
            <person name="Castanera R."/>
            <person name="Culley D."/>
            <person name="Daum C."/>
            <person name="Ezra D."/>
            <person name="Gonzalez J."/>
            <person name="Henrissat B."/>
            <person name="Kuo A."/>
            <person name="Liang C."/>
            <person name="Lipzen A."/>
            <person name="Lutzoni F."/>
            <person name="Magnuson J."/>
            <person name="Mondo S."/>
            <person name="Nolan M."/>
            <person name="Ohm R."/>
            <person name="Pangilinan J."/>
            <person name="Park H.-J."/>
            <person name="Ramirez L."/>
            <person name="Alfaro M."/>
            <person name="Sun H."/>
            <person name="Tritt A."/>
            <person name="Yoshinaga Y."/>
            <person name="Zwiers L.-H."/>
            <person name="Turgeon B."/>
            <person name="Goodwin S."/>
            <person name="Spatafora J."/>
            <person name="Crous P."/>
            <person name="Grigoriev I."/>
        </authorList>
    </citation>
    <scope>NUCLEOTIDE SEQUENCE</scope>
    <source>
        <strain evidence="5">CBS 130266</strain>
    </source>
</reference>
<dbReference type="Pfam" id="PF04828">
    <property type="entry name" value="GFA"/>
    <property type="match status" value="1"/>
</dbReference>
<evidence type="ECO:0000259" key="4">
    <source>
        <dbReference type="PROSITE" id="PS51891"/>
    </source>
</evidence>
<dbReference type="Proteomes" id="UP000800235">
    <property type="component" value="Unassembled WGS sequence"/>
</dbReference>
<dbReference type="GO" id="GO:0016846">
    <property type="term" value="F:carbon-sulfur lyase activity"/>
    <property type="evidence" value="ECO:0007669"/>
    <property type="project" value="InterPro"/>
</dbReference>
<gene>
    <name evidence="5" type="ORF">EJ08DRAFT_732320</name>
</gene>
<keyword evidence="6" id="KW-1185">Reference proteome</keyword>
<proteinExistence type="inferred from homology"/>
<evidence type="ECO:0000313" key="6">
    <source>
        <dbReference type="Proteomes" id="UP000800235"/>
    </source>
</evidence>
<comment type="similarity">
    <text evidence="1">Belongs to the Gfa family.</text>
</comment>
<name>A0A9P4NWG6_9PEZI</name>
<evidence type="ECO:0000256" key="2">
    <source>
        <dbReference type="ARBA" id="ARBA00022723"/>
    </source>
</evidence>
<dbReference type="PROSITE" id="PS51891">
    <property type="entry name" value="CENP_V_GFA"/>
    <property type="match status" value="1"/>
</dbReference>
<dbReference type="SUPFAM" id="SSF51316">
    <property type="entry name" value="Mss4-like"/>
    <property type="match status" value="1"/>
</dbReference>
<keyword evidence="2" id="KW-0479">Metal-binding</keyword>
<organism evidence="5 6">
    <name type="scientific">Tothia fuscella</name>
    <dbReference type="NCBI Taxonomy" id="1048955"/>
    <lineage>
        <taxon>Eukaryota</taxon>
        <taxon>Fungi</taxon>
        <taxon>Dikarya</taxon>
        <taxon>Ascomycota</taxon>
        <taxon>Pezizomycotina</taxon>
        <taxon>Dothideomycetes</taxon>
        <taxon>Pleosporomycetidae</taxon>
        <taxon>Venturiales</taxon>
        <taxon>Cylindrosympodiaceae</taxon>
        <taxon>Tothia</taxon>
    </lineage>
</organism>
<dbReference type="PANTHER" id="PTHR28620">
    <property type="entry name" value="CENTROMERE PROTEIN V"/>
    <property type="match status" value="1"/>
</dbReference>
<evidence type="ECO:0000256" key="1">
    <source>
        <dbReference type="ARBA" id="ARBA00005495"/>
    </source>
</evidence>
<protein>
    <recommendedName>
        <fullName evidence="4">CENP-V/GFA domain-containing protein</fullName>
    </recommendedName>
</protein>
<dbReference type="PANTHER" id="PTHR28620:SF1">
    <property type="entry name" value="CENP-V_GFA DOMAIN-CONTAINING PROTEIN"/>
    <property type="match status" value="1"/>
</dbReference>